<evidence type="ECO:0000313" key="2">
    <source>
        <dbReference type="Proteomes" id="UP000748531"/>
    </source>
</evidence>
<evidence type="ECO:0000313" key="1">
    <source>
        <dbReference type="EMBL" id="KAF5396189.1"/>
    </source>
</evidence>
<dbReference type="AlphaFoldDB" id="A0A8J4WDR0"/>
<keyword evidence="2" id="KW-1185">Reference proteome</keyword>
<sequence length="32" mass="3649">MFCFSFCCSSEKSQAIICFEMTLICTFSKLCP</sequence>
<name>A0A8J4WDR0_9TREM</name>
<organism evidence="1 2">
    <name type="scientific">Paragonimus heterotremus</name>
    <dbReference type="NCBI Taxonomy" id="100268"/>
    <lineage>
        <taxon>Eukaryota</taxon>
        <taxon>Metazoa</taxon>
        <taxon>Spiralia</taxon>
        <taxon>Lophotrochozoa</taxon>
        <taxon>Platyhelminthes</taxon>
        <taxon>Trematoda</taxon>
        <taxon>Digenea</taxon>
        <taxon>Plagiorchiida</taxon>
        <taxon>Troglotremata</taxon>
        <taxon>Troglotrematidae</taxon>
        <taxon>Paragonimus</taxon>
    </lineage>
</organism>
<protein>
    <submittedName>
        <fullName evidence="1">Uncharacterized protein</fullName>
    </submittedName>
</protein>
<proteinExistence type="predicted"/>
<gene>
    <name evidence="1" type="ORF">PHET_11058</name>
</gene>
<comment type="caution">
    <text evidence="1">The sequence shown here is derived from an EMBL/GenBank/DDBJ whole genome shotgun (WGS) entry which is preliminary data.</text>
</comment>
<reference evidence="1" key="1">
    <citation type="submission" date="2019-05" db="EMBL/GenBank/DDBJ databases">
        <title>Annotation for the trematode Paragonimus heterotremus.</title>
        <authorList>
            <person name="Choi Y.-J."/>
        </authorList>
    </citation>
    <scope>NUCLEOTIDE SEQUENCE</scope>
    <source>
        <strain evidence="1">LC</strain>
    </source>
</reference>
<dbReference type="EMBL" id="LUCH01008921">
    <property type="protein sequence ID" value="KAF5396189.1"/>
    <property type="molecule type" value="Genomic_DNA"/>
</dbReference>
<dbReference type="Proteomes" id="UP000748531">
    <property type="component" value="Unassembled WGS sequence"/>
</dbReference>
<accession>A0A8J4WDR0</accession>